<organism evidence="2 3">
    <name type="scientific">Paraburkholderia fungorum</name>
    <dbReference type="NCBI Taxonomy" id="134537"/>
    <lineage>
        <taxon>Bacteria</taxon>
        <taxon>Pseudomonadati</taxon>
        <taxon>Pseudomonadota</taxon>
        <taxon>Betaproteobacteria</taxon>
        <taxon>Burkholderiales</taxon>
        <taxon>Burkholderiaceae</taxon>
        <taxon>Paraburkholderia</taxon>
    </lineage>
</organism>
<evidence type="ECO:0000313" key="2">
    <source>
        <dbReference type="EMBL" id="MDT8840242.1"/>
    </source>
</evidence>
<evidence type="ECO:0000256" key="1">
    <source>
        <dbReference type="SAM" id="MobiDB-lite"/>
    </source>
</evidence>
<dbReference type="Proteomes" id="UP001246473">
    <property type="component" value="Unassembled WGS sequence"/>
</dbReference>
<comment type="caution">
    <text evidence="2">The sequence shown here is derived from an EMBL/GenBank/DDBJ whole genome shotgun (WGS) entry which is preliminary data.</text>
</comment>
<dbReference type="AlphaFoldDB" id="A0AAP5QDI2"/>
<proteinExistence type="predicted"/>
<reference evidence="2" key="1">
    <citation type="submission" date="2022-08" db="EMBL/GenBank/DDBJ databases">
        <authorList>
            <person name="Kim S.-J."/>
        </authorList>
    </citation>
    <scope>NUCLEOTIDE SEQUENCE</scope>
    <source>
        <strain evidence="2">KJ</strain>
    </source>
</reference>
<evidence type="ECO:0000313" key="3">
    <source>
        <dbReference type="Proteomes" id="UP001246473"/>
    </source>
</evidence>
<name>A0AAP5QDI2_9BURK</name>
<dbReference type="EMBL" id="JANSLM010000008">
    <property type="protein sequence ID" value="MDT8840242.1"/>
    <property type="molecule type" value="Genomic_DNA"/>
</dbReference>
<sequence length="116" mass="12712">MEEATHDNVPDRVRSAVSFALSRLVEISEGISRAADLERRFGQAGRYQADAFLNRSRDIESARATLAEFRRLAPANGVDPDALIRRFGGEPDLTPSPEAQAWLDDPRGPVIGHVAT</sequence>
<feature type="region of interest" description="Disordered" evidence="1">
    <location>
        <begin position="87"/>
        <end position="116"/>
    </location>
</feature>
<dbReference type="RefSeq" id="WP_315697113.1">
    <property type="nucleotide sequence ID" value="NZ_JANSLM010000008.1"/>
</dbReference>
<protein>
    <submittedName>
        <fullName evidence="2">Uncharacterized protein</fullName>
    </submittedName>
</protein>
<gene>
    <name evidence="2" type="ORF">ParKJ_22725</name>
</gene>
<accession>A0AAP5QDI2</accession>